<dbReference type="GO" id="GO:0005524">
    <property type="term" value="F:ATP binding"/>
    <property type="evidence" value="ECO:0007669"/>
    <property type="project" value="UniProtKB-UniRule"/>
</dbReference>
<dbReference type="EC" id="2.7.11.1" evidence="1"/>
<evidence type="ECO:0000313" key="15">
    <source>
        <dbReference type="EMBL" id="KAJ8025153.1"/>
    </source>
</evidence>
<keyword evidence="2 12" id="KW-0723">Serine/threonine-protein kinase</keyword>
<evidence type="ECO:0000256" key="7">
    <source>
        <dbReference type="ARBA" id="ARBA00022840"/>
    </source>
</evidence>
<evidence type="ECO:0000256" key="9">
    <source>
        <dbReference type="ARBA" id="ARBA00048679"/>
    </source>
</evidence>
<keyword evidence="3" id="KW-0597">Phosphoprotein</keyword>
<keyword evidence="16" id="KW-1185">Reference proteome</keyword>
<evidence type="ECO:0000256" key="10">
    <source>
        <dbReference type="ARBA" id="ARBA00060827"/>
    </source>
</evidence>
<accession>A0A9Q0YMD1</accession>
<dbReference type="GO" id="GO:0043065">
    <property type="term" value="P:positive regulation of apoptotic process"/>
    <property type="evidence" value="ECO:0007669"/>
    <property type="project" value="TreeGrafter"/>
</dbReference>
<protein>
    <recommendedName>
        <fullName evidence="1">non-specific serine/threonine protein kinase</fullName>
        <ecNumber evidence="1">2.7.11.1</ecNumber>
    </recommendedName>
</protein>
<evidence type="ECO:0000256" key="2">
    <source>
        <dbReference type="ARBA" id="ARBA00022527"/>
    </source>
</evidence>
<comment type="similarity">
    <text evidence="10">Belongs to the protein kinase superfamily. CAMK Ser/Thr protein kinase family. DAP kinase subfamily.</text>
</comment>
<evidence type="ECO:0000313" key="16">
    <source>
        <dbReference type="Proteomes" id="UP001152320"/>
    </source>
</evidence>
<comment type="caution">
    <text evidence="15">The sequence shown here is derived from an EMBL/GenBank/DDBJ whole genome shotgun (WGS) entry which is preliminary data.</text>
</comment>
<dbReference type="Gene3D" id="1.10.510.10">
    <property type="entry name" value="Transferase(Phosphotransferase) domain 1"/>
    <property type="match status" value="1"/>
</dbReference>
<evidence type="ECO:0000256" key="4">
    <source>
        <dbReference type="ARBA" id="ARBA00022679"/>
    </source>
</evidence>
<dbReference type="GO" id="GO:0004674">
    <property type="term" value="F:protein serine/threonine kinase activity"/>
    <property type="evidence" value="ECO:0007669"/>
    <property type="project" value="UniProtKB-KW"/>
</dbReference>
<dbReference type="InterPro" id="IPR008271">
    <property type="entry name" value="Ser/Thr_kinase_AS"/>
</dbReference>
<dbReference type="Pfam" id="PF00069">
    <property type="entry name" value="Pkinase"/>
    <property type="match status" value="1"/>
</dbReference>
<dbReference type="Proteomes" id="UP001152320">
    <property type="component" value="Chromosome 18"/>
</dbReference>
<sequence>MINRRTIPEGTSDRYREGEFNKEYSVLNELGRGRFAVVRRCEHKSTKQHFAAKFIRKRKMGRDCKDDILKEIKILEMSIDHPRMIGLHEIYESATDVILVLEFAIGGELHPYCVAERDGSFTESDVVRLLFQILEGVKHLHDQNIVHLDLKPQNILLTNEEIREGDIKLIDFGIAKWLSKDAEVREIVGTVDYVAPEVVNFEPISLATDMWSVGVVAYVMLTGISPYAGDTKQETYLNISQNNLEFPDEYFHSVSSEAQDLIKSLCVLDPGKRLTVTQCVAHPLFSNHLSKKTLRSCLSIVPEEGAVMNVSELDVHMLDLNSSLHNGISHTMDTDGDGSSKVEEIVPSDSNSNKLIKSSCDSENVSEKRRHESVEECKFEERATFSHSYEMHDNHHMQMDLVTSKVEIFSHSRTTDTMAPFPKLVNFERTHEDIFTFGPDQRGENSFCSPSASPVSPRKLQVLHHGKENILMDHSPEPKRIKMEL</sequence>
<keyword evidence="4" id="KW-0808">Transferase</keyword>
<comment type="catalytic activity">
    <reaction evidence="9">
        <text>L-seryl-[protein] + ATP = O-phospho-L-seryl-[protein] + ADP + H(+)</text>
        <dbReference type="Rhea" id="RHEA:17989"/>
        <dbReference type="Rhea" id="RHEA-COMP:9863"/>
        <dbReference type="Rhea" id="RHEA-COMP:11604"/>
        <dbReference type="ChEBI" id="CHEBI:15378"/>
        <dbReference type="ChEBI" id="CHEBI:29999"/>
        <dbReference type="ChEBI" id="CHEBI:30616"/>
        <dbReference type="ChEBI" id="CHEBI:83421"/>
        <dbReference type="ChEBI" id="CHEBI:456216"/>
        <dbReference type="EC" id="2.7.11.1"/>
    </reaction>
</comment>
<dbReference type="InterPro" id="IPR000719">
    <property type="entry name" value="Prot_kinase_dom"/>
</dbReference>
<dbReference type="AlphaFoldDB" id="A0A9Q0YMD1"/>
<feature type="domain" description="Protein kinase" evidence="14">
    <location>
        <begin position="24"/>
        <end position="285"/>
    </location>
</feature>
<dbReference type="SMART" id="SM00220">
    <property type="entry name" value="S_TKc"/>
    <property type="match status" value="1"/>
</dbReference>
<keyword evidence="7 11" id="KW-0067">ATP-binding</keyword>
<dbReference type="GO" id="GO:0005634">
    <property type="term" value="C:nucleus"/>
    <property type="evidence" value="ECO:0007669"/>
    <property type="project" value="TreeGrafter"/>
</dbReference>
<proteinExistence type="inferred from homology"/>
<feature type="compositionally biased region" description="Polar residues" evidence="13">
    <location>
        <begin position="348"/>
        <end position="357"/>
    </location>
</feature>
<evidence type="ECO:0000259" key="14">
    <source>
        <dbReference type="PROSITE" id="PS50011"/>
    </source>
</evidence>
<dbReference type="PROSITE" id="PS00107">
    <property type="entry name" value="PROTEIN_KINASE_ATP"/>
    <property type="match status" value="1"/>
</dbReference>
<reference evidence="15" key="1">
    <citation type="submission" date="2021-10" db="EMBL/GenBank/DDBJ databases">
        <title>Tropical sea cucumber genome reveals ecological adaptation and Cuvierian tubules defense mechanism.</title>
        <authorList>
            <person name="Chen T."/>
        </authorList>
    </citation>
    <scope>NUCLEOTIDE SEQUENCE</scope>
    <source>
        <strain evidence="15">Nanhai2018</strain>
        <tissue evidence="15">Muscle</tissue>
    </source>
</reference>
<dbReference type="FunFam" id="3.30.200.20:FF:000175">
    <property type="entry name" value="Serine/threonine-protein kinase 17B"/>
    <property type="match status" value="1"/>
</dbReference>
<dbReference type="InterPro" id="IPR011009">
    <property type="entry name" value="Kinase-like_dom_sf"/>
</dbReference>
<dbReference type="EMBL" id="JAIZAY010000018">
    <property type="protein sequence ID" value="KAJ8025153.1"/>
    <property type="molecule type" value="Genomic_DNA"/>
</dbReference>
<organism evidence="15 16">
    <name type="scientific">Holothuria leucospilota</name>
    <name type="common">Black long sea cucumber</name>
    <name type="synonym">Mertensiothuria leucospilota</name>
    <dbReference type="NCBI Taxonomy" id="206669"/>
    <lineage>
        <taxon>Eukaryota</taxon>
        <taxon>Metazoa</taxon>
        <taxon>Echinodermata</taxon>
        <taxon>Eleutherozoa</taxon>
        <taxon>Echinozoa</taxon>
        <taxon>Holothuroidea</taxon>
        <taxon>Aspidochirotacea</taxon>
        <taxon>Aspidochirotida</taxon>
        <taxon>Holothuriidae</taxon>
        <taxon>Holothuria</taxon>
    </lineage>
</organism>
<name>A0A9Q0YMD1_HOLLE</name>
<dbReference type="OrthoDB" id="504170at2759"/>
<feature type="binding site" evidence="11">
    <location>
        <position position="57"/>
    </location>
    <ligand>
        <name>ATP</name>
        <dbReference type="ChEBI" id="CHEBI:30616"/>
    </ligand>
</feature>
<evidence type="ECO:0000256" key="12">
    <source>
        <dbReference type="RuleBase" id="RU000304"/>
    </source>
</evidence>
<evidence type="ECO:0000256" key="6">
    <source>
        <dbReference type="ARBA" id="ARBA00022777"/>
    </source>
</evidence>
<evidence type="ECO:0000256" key="1">
    <source>
        <dbReference type="ARBA" id="ARBA00012513"/>
    </source>
</evidence>
<feature type="region of interest" description="Disordered" evidence="13">
    <location>
        <begin position="333"/>
        <end position="357"/>
    </location>
</feature>
<evidence type="ECO:0000256" key="13">
    <source>
        <dbReference type="SAM" id="MobiDB-lite"/>
    </source>
</evidence>
<evidence type="ECO:0000256" key="3">
    <source>
        <dbReference type="ARBA" id="ARBA00022553"/>
    </source>
</evidence>
<dbReference type="FunFam" id="1.10.510.10:FF:000571">
    <property type="entry name" value="Maternal embryonic leucine zipper kinase"/>
    <property type="match status" value="1"/>
</dbReference>
<dbReference type="InterPro" id="IPR017441">
    <property type="entry name" value="Protein_kinase_ATP_BS"/>
</dbReference>
<evidence type="ECO:0000256" key="8">
    <source>
        <dbReference type="ARBA" id="ARBA00047899"/>
    </source>
</evidence>
<keyword evidence="6 15" id="KW-0418">Kinase</keyword>
<evidence type="ECO:0000256" key="5">
    <source>
        <dbReference type="ARBA" id="ARBA00022741"/>
    </source>
</evidence>
<dbReference type="PROSITE" id="PS50011">
    <property type="entry name" value="PROTEIN_KINASE_DOM"/>
    <property type="match status" value="1"/>
</dbReference>
<dbReference type="GO" id="GO:0035556">
    <property type="term" value="P:intracellular signal transduction"/>
    <property type="evidence" value="ECO:0007669"/>
    <property type="project" value="TreeGrafter"/>
</dbReference>
<dbReference type="PROSITE" id="PS00108">
    <property type="entry name" value="PROTEIN_KINASE_ST"/>
    <property type="match status" value="1"/>
</dbReference>
<keyword evidence="5 11" id="KW-0547">Nucleotide-binding</keyword>
<dbReference type="PANTHER" id="PTHR24342">
    <property type="entry name" value="SERINE/THREONINE-PROTEIN KINASE 17"/>
    <property type="match status" value="1"/>
</dbReference>
<evidence type="ECO:0000256" key="11">
    <source>
        <dbReference type="PROSITE-ProRule" id="PRU10141"/>
    </source>
</evidence>
<gene>
    <name evidence="15" type="ORF">HOLleu_35275</name>
</gene>
<dbReference type="Gene3D" id="3.30.200.20">
    <property type="entry name" value="Phosphorylase Kinase, domain 1"/>
    <property type="match status" value="1"/>
</dbReference>
<dbReference type="SUPFAM" id="SSF56112">
    <property type="entry name" value="Protein kinase-like (PK-like)"/>
    <property type="match status" value="1"/>
</dbReference>
<dbReference type="PANTHER" id="PTHR24342:SF12">
    <property type="entry name" value="DEATH-ASSOCIATED PROTEIN KINASE RELATED"/>
    <property type="match status" value="1"/>
</dbReference>
<comment type="catalytic activity">
    <reaction evidence="8">
        <text>L-threonyl-[protein] + ATP = O-phospho-L-threonyl-[protein] + ADP + H(+)</text>
        <dbReference type="Rhea" id="RHEA:46608"/>
        <dbReference type="Rhea" id="RHEA-COMP:11060"/>
        <dbReference type="Rhea" id="RHEA-COMP:11605"/>
        <dbReference type="ChEBI" id="CHEBI:15378"/>
        <dbReference type="ChEBI" id="CHEBI:30013"/>
        <dbReference type="ChEBI" id="CHEBI:30616"/>
        <dbReference type="ChEBI" id="CHEBI:61977"/>
        <dbReference type="ChEBI" id="CHEBI:456216"/>
        <dbReference type="EC" id="2.7.11.1"/>
    </reaction>
</comment>